<keyword evidence="2" id="KW-1133">Transmembrane helix</keyword>
<evidence type="ECO:0000256" key="2">
    <source>
        <dbReference type="SAM" id="Phobius"/>
    </source>
</evidence>
<evidence type="ECO:0000313" key="5">
    <source>
        <dbReference type="Proteomes" id="UP000736335"/>
    </source>
</evidence>
<evidence type="ECO:0000313" key="4">
    <source>
        <dbReference type="EMBL" id="KAF9790412.1"/>
    </source>
</evidence>
<dbReference type="Pfam" id="PF20151">
    <property type="entry name" value="DUF6533"/>
    <property type="match status" value="1"/>
</dbReference>
<feature type="transmembrane region" description="Helical" evidence="2">
    <location>
        <begin position="20"/>
        <end position="43"/>
    </location>
</feature>
<organism evidence="4 5">
    <name type="scientific">Thelephora terrestris</name>
    <dbReference type="NCBI Taxonomy" id="56493"/>
    <lineage>
        <taxon>Eukaryota</taxon>
        <taxon>Fungi</taxon>
        <taxon>Dikarya</taxon>
        <taxon>Basidiomycota</taxon>
        <taxon>Agaricomycotina</taxon>
        <taxon>Agaricomycetes</taxon>
        <taxon>Thelephorales</taxon>
        <taxon>Thelephoraceae</taxon>
        <taxon>Thelephora</taxon>
    </lineage>
</organism>
<feature type="transmembrane region" description="Helical" evidence="2">
    <location>
        <begin position="162"/>
        <end position="186"/>
    </location>
</feature>
<dbReference type="Proteomes" id="UP000736335">
    <property type="component" value="Unassembled WGS sequence"/>
</dbReference>
<evidence type="ECO:0000259" key="3">
    <source>
        <dbReference type="Pfam" id="PF20151"/>
    </source>
</evidence>
<name>A0A9P6HLS0_9AGAM</name>
<feature type="compositionally biased region" description="Low complexity" evidence="1">
    <location>
        <begin position="267"/>
        <end position="278"/>
    </location>
</feature>
<sequence length="394" mass="44366">MSSIFVSNGIEMDRSTASTVRIACISVAVYDFILTLPAEWRIYRGPRGQYSFRTSALLFFLVRYLSVVLFITGSYVFWAGGQLSDVECRRLSPVPPAFKCLQAMVVQLIMGWRTYNISRQSRPVFYFLTCLYIAVILIQWFTNFYGRSVSRLEGTCSVEMGAIQWVFYLCCVVWDAVTLFLSLFYLSRIQTTSHFMTKLTRTMLVDGLVYFVAMTAVNALNMLIFLKTSQTTIQGAVIVAYTSALILSQRILINLNDSALENRDSSTNRTRTVTVSASHSAEELGMEVSSRIRSAQQEAELNSQNSGQRYRGRVRGTVQSTSGEFLDSVIEIDIAPVKSKSTSDEANQSGPSRERQEHGDEDSLFDFPTDSGIGTNHALFPRRNEGPLMTTRRY</sequence>
<accession>A0A9P6HLS0</accession>
<feature type="compositionally biased region" description="Polar residues" evidence="1">
    <location>
        <begin position="291"/>
        <end position="308"/>
    </location>
</feature>
<comment type="caution">
    <text evidence="4">The sequence shown here is derived from an EMBL/GenBank/DDBJ whole genome shotgun (WGS) entry which is preliminary data.</text>
</comment>
<dbReference type="AlphaFoldDB" id="A0A9P6HLS0"/>
<dbReference type="OrthoDB" id="3346251at2759"/>
<keyword evidence="2" id="KW-0812">Transmembrane</keyword>
<keyword evidence="5" id="KW-1185">Reference proteome</keyword>
<feature type="domain" description="DUF6533" evidence="3">
    <location>
        <begin position="21"/>
        <end position="67"/>
    </location>
</feature>
<feature type="transmembrane region" description="Helical" evidence="2">
    <location>
        <begin position="207"/>
        <end position="226"/>
    </location>
</feature>
<dbReference type="EMBL" id="WIUZ02000002">
    <property type="protein sequence ID" value="KAF9790412.1"/>
    <property type="molecule type" value="Genomic_DNA"/>
</dbReference>
<reference evidence="4" key="2">
    <citation type="submission" date="2020-11" db="EMBL/GenBank/DDBJ databases">
        <authorList>
            <consortium name="DOE Joint Genome Institute"/>
            <person name="Kuo A."/>
            <person name="Miyauchi S."/>
            <person name="Kiss E."/>
            <person name="Drula E."/>
            <person name="Kohler A."/>
            <person name="Sanchez-Garcia M."/>
            <person name="Andreopoulos B."/>
            <person name="Barry K.W."/>
            <person name="Bonito G."/>
            <person name="Buee M."/>
            <person name="Carver A."/>
            <person name="Chen C."/>
            <person name="Cichocki N."/>
            <person name="Clum A."/>
            <person name="Culley D."/>
            <person name="Crous P.W."/>
            <person name="Fauchery L."/>
            <person name="Girlanda M."/>
            <person name="Hayes R."/>
            <person name="Keri Z."/>
            <person name="Labutti K."/>
            <person name="Lipzen A."/>
            <person name="Lombard V."/>
            <person name="Magnuson J."/>
            <person name="Maillard F."/>
            <person name="Morin E."/>
            <person name="Murat C."/>
            <person name="Nolan M."/>
            <person name="Ohm R."/>
            <person name="Pangilinan J."/>
            <person name="Pereira M."/>
            <person name="Perotto S."/>
            <person name="Peter M."/>
            <person name="Riley R."/>
            <person name="Sitrit Y."/>
            <person name="Stielow B."/>
            <person name="Szollosi G."/>
            <person name="Zifcakova L."/>
            <person name="Stursova M."/>
            <person name="Spatafora J.W."/>
            <person name="Tedersoo L."/>
            <person name="Vaario L.-M."/>
            <person name="Yamada A."/>
            <person name="Yan M."/>
            <person name="Wang P."/>
            <person name="Xu J."/>
            <person name="Bruns T."/>
            <person name="Baldrian P."/>
            <person name="Vilgalys R."/>
            <person name="Henrissat B."/>
            <person name="Grigoriev I.V."/>
            <person name="Hibbett D."/>
            <person name="Nagy L.G."/>
            <person name="Martin F.M."/>
        </authorList>
    </citation>
    <scope>NUCLEOTIDE SEQUENCE</scope>
    <source>
        <strain evidence="4">UH-Tt-Lm1</strain>
    </source>
</reference>
<gene>
    <name evidence="4" type="ORF">BJ322DRAFT_1036266</name>
</gene>
<dbReference type="InterPro" id="IPR045340">
    <property type="entry name" value="DUF6533"/>
</dbReference>
<feature type="region of interest" description="Disordered" evidence="1">
    <location>
        <begin position="337"/>
        <end position="394"/>
    </location>
</feature>
<protein>
    <recommendedName>
        <fullName evidence="3">DUF6533 domain-containing protein</fullName>
    </recommendedName>
</protein>
<keyword evidence="2" id="KW-0472">Membrane</keyword>
<proteinExistence type="predicted"/>
<feature type="region of interest" description="Disordered" evidence="1">
    <location>
        <begin position="262"/>
        <end position="314"/>
    </location>
</feature>
<feature type="transmembrane region" description="Helical" evidence="2">
    <location>
        <begin position="55"/>
        <end position="76"/>
    </location>
</feature>
<feature type="transmembrane region" description="Helical" evidence="2">
    <location>
        <begin position="232"/>
        <end position="253"/>
    </location>
</feature>
<reference evidence="4" key="1">
    <citation type="journal article" date="2020" name="Nat. Commun.">
        <title>Large-scale genome sequencing of mycorrhizal fungi provides insights into the early evolution of symbiotic traits.</title>
        <authorList>
            <person name="Miyauchi S."/>
            <person name="Kiss E."/>
            <person name="Kuo A."/>
            <person name="Drula E."/>
            <person name="Kohler A."/>
            <person name="Sanchez-Garcia M."/>
            <person name="Morin E."/>
            <person name="Andreopoulos B."/>
            <person name="Barry K.W."/>
            <person name="Bonito G."/>
            <person name="Buee M."/>
            <person name="Carver A."/>
            <person name="Chen C."/>
            <person name="Cichocki N."/>
            <person name="Clum A."/>
            <person name="Culley D."/>
            <person name="Crous P.W."/>
            <person name="Fauchery L."/>
            <person name="Girlanda M."/>
            <person name="Hayes R.D."/>
            <person name="Keri Z."/>
            <person name="LaButti K."/>
            <person name="Lipzen A."/>
            <person name="Lombard V."/>
            <person name="Magnuson J."/>
            <person name="Maillard F."/>
            <person name="Murat C."/>
            <person name="Nolan M."/>
            <person name="Ohm R.A."/>
            <person name="Pangilinan J."/>
            <person name="Pereira M.F."/>
            <person name="Perotto S."/>
            <person name="Peter M."/>
            <person name="Pfister S."/>
            <person name="Riley R."/>
            <person name="Sitrit Y."/>
            <person name="Stielow J.B."/>
            <person name="Szollosi G."/>
            <person name="Zifcakova L."/>
            <person name="Stursova M."/>
            <person name="Spatafora J.W."/>
            <person name="Tedersoo L."/>
            <person name="Vaario L.M."/>
            <person name="Yamada A."/>
            <person name="Yan M."/>
            <person name="Wang P."/>
            <person name="Xu J."/>
            <person name="Bruns T."/>
            <person name="Baldrian P."/>
            <person name="Vilgalys R."/>
            <person name="Dunand C."/>
            <person name="Henrissat B."/>
            <person name="Grigoriev I.V."/>
            <person name="Hibbett D."/>
            <person name="Nagy L.G."/>
            <person name="Martin F.M."/>
        </authorList>
    </citation>
    <scope>NUCLEOTIDE SEQUENCE</scope>
    <source>
        <strain evidence="4">UH-Tt-Lm1</strain>
    </source>
</reference>
<evidence type="ECO:0000256" key="1">
    <source>
        <dbReference type="SAM" id="MobiDB-lite"/>
    </source>
</evidence>
<feature type="transmembrane region" description="Helical" evidence="2">
    <location>
        <begin position="124"/>
        <end position="142"/>
    </location>
</feature>